<organism evidence="2 3">
    <name type="scientific">Cyclobacterium amurskyense</name>
    <dbReference type="NCBI Taxonomy" id="320787"/>
    <lineage>
        <taxon>Bacteria</taxon>
        <taxon>Pseudomonadati</taxon>
        <taxon>Bacteroidota</taxon>
        <taxon>Cytophagia</taxon>
        <taxon>Cytophagales</taxon>
        <taxon>Cyclobacteriaceae</taxon>
        <taxon>Cyclobacterium</taxon>
    </lineage>
</organism>
<evidence type="ECO:0000313" key="2">
    <source>
        <dbReference type="EMBL" id="AKP50566.1"/>
    </source>
</evidence>
<dbReference type="Pfam" id="PF13602">
    <property type="entry name" value="ADH_zinc_N_2"/>
    <property type="match status" value="1"/>
</dbReference>
<dbReference type="PANTHER" id="PTHR44013:SF1">
    <property type="entry name" value="ZINC-TYPE ALCOHOL DEHYDROGENASE-LIKE PROTEIN C16A3.02C"/>
    <property type="match status" value="1"/>
</dbReference>
<dbReference type="GO" id="GO:0016491">
    <property type="term" value="F:oxidoreductase activity"/>
    <property type="evidence" value="ECO:0007669"/>
    <property type="project" value="InterPro"/>
</dbReference>
<dbReference type="SUPFAM" id="SSF50129">
    <property type="entry name" value="GroES-like"/>
    <property type="match status" value="1"/>
</dbReference>
<proteinExistence type="predicted"/>
<evidence type="ECO:0000259" key="1">
    <source>
        <dbReference type="SMART" id="SM00829"/>
    </source>
</evidence>
<sequence>MKAIITTGYGSPEVFKLDLVAKPSPKSNEILVRIHASAVTKADTMMRTGKPYIGRLFLGISKPKHQIWGTGFAGVVVAVGSEVTNFKIGDNVFGENIASFGTYAQFVTIPEAGVVAHMPKSISFEEAAGMCDGGITSLNFLCNIGNIYPGQNVLINGASGSLGAAAIQIAKYYGAIVTAVCSTANIEMVNSLGADAVIDYTKTDFAQNKNSYDLIYDTVGSRSFAECKDALTENGCYASPVLGMPLLGDMVATSLFGNKKAKFSATGSLPTEEIKRLLGVLLEIIEAGLFKTPIDRRYKLEQVVEAHAYIDKGHKKGNVVLKPFALA</sequence>
<name>A0A0H4P7Z0_9BACT</name>
<dbReference type="STRING" id="320787.CA2015_1117"/>
<protein>
    <submittedName>
        <fullName evidence="2">Alcohol dehydrogenase, zinc containing</fullName>
    </submittedName>
</protein>
<dbReference type="InterPro" id="IPR052733">
    <property type="entry name" value="Chloroplast_QOR"/>
</dbReference>
<dbReference type="Gene3D" id="3.40.50.720">
    <property type="entry name" value="NAD(P)-binding Rossmann-like Domain"/>
    <property type="match status" value="1"/>
</dbReference>
<dbReference type="Gene3D" id="3.90.180.10">
    <property type="entry name" value="Medium-chain alcohol dehydrogenases, catalytic domain"/>
    <property type="match status" value="1"/>
</dbReference>
<dbReference type="SUPFAM" id="SSF51735">
    <property type="entry name" value="NAD(P)-binding Rossmann-fold domains"/>
    <property type="match status" value="1"/>
</dbReference>
<dbReference type="RefSeq" id="WP_048640997.1">
    <property type="nucleotide sequence ID" value="NZ_CAXBGM010000040.1"/>
</dbReference>
<keyword evidence="3" id="KW-1185">Reference proteome</keyword>
<dbReference type="InterPro" id="IPR020843">
    <property type="entry name" value="ER"/>
</dbReference>
<gene>
    <name evidence="2" type="ORF">CA2015_1117</name>
</gene>
<accession>A0A0H4P7Z0</accession>
<dbReference type="CDD" id="cd08267">
    <property type="entry name" value="MDR1"/>
    <property type="match status" value="1"/>
</dbReference>
<dbReference type="InterPro" id="IPR036291">
    <property type="entry name" value="NAD(P)-bd_dom_sf"/>
</dbReference>
<dbReference type="InterPro" id="IPR011032">
    <property type="entry name" value="GroES-like_sf"/>
</dbReference>
<evidence type="ECO:0000313" key="3">
    <source>
        <dbReference type="Proteomes" id="UP000036520"/>
    </source>
</evidence>
<dbReference type="InterPro" id="IPR013154">
    <property type="entry name" value="ADH-like_N"/>
</dbReference>
<dbReference type="Pfam" id="PF08240">
    <property type="entry name" value="ADH_N"/>
    <property type="match status" value="1"/>
</dbReference>
<dbReference type="AlphaFoldDB" id="A0A0H4P7Z0"/>
<reference evidence="2 3" key="1">
    <citation type="submission" date="2015-07" db="EMBL/GenBank/DDBJ databases">
        <authorList>
            <person name="Kim K.M."/>
        </authorList>
    </citation>
    <scope>NUCLEOTIDE SEQUENCE [LARGE SCALE GENOMIC DNA]</scope>
    <source>
        <strain evidence="2 3">KCTC 12363</strain>
    </source>
</reference>
<dbReference type="OrthoDB" id="648910at2"/>
<dbReference type="EMBL" id="CP012040">
    <property type="protein sequence ID" value="AKP50566.1"/>
    <property type="molecule type" value="Genomic_DNA"/>
</dbReference>
<dbReference type="SMART" id="SM00829">
    <property type="entry name" value="PKS_ER"/>
    <property type="match status" value="1"/>
</dbReference>
<dbReference type="PANTHER" id="PTHR44013">
    <property type="entry name" value="ZINC-TYPE ALCOHOL DEHYDROGENASE-LIKE PROTEIN C16A3.02C"/>
    <property type="match status" value="1"/>
</dbReference>
<dbReference type="KEGG" id="camu:CA2015_1117"/>
<feature type="domain" description="Enoyl reductase (ER)" evidence="1">
    <location>
        <begin position="10"/>
        <end position="321"/>
    </location>
</feature>
<dbReference type="Proteomes" id="UP000036520">
    <property type="component" value="Chromosome"/>
</dbReference>